<comment type="catalytic activity">
    <reaction evidence="1">
        <text>(4aS,6R)-4a-hydroxy-L-erythro-5,6,7,8-tetrahydrobiopterin = (6R)-L-erythro-6,7-dihydrobiopterin + H2O</text>
        <dbReference type="Rhea" id="RHEA:11920"/>
        <dbReference type="ChEBI" id="CHEBI:15377"/>
        <dbReference type="ChEBI" id="CHEBI:15642"/>
        <dbReference type="ChEBI" id="CHEBI:43120"/>
        <dbReference type="EC" id="4.2.1.96"/>
    </reaction>
</comment>
<name>A0A9P8PY11_9ASCO</name>
<dbReference type="EC" id="4.2.1.96" evidence="3"/>
<gene>
    <name evidence="6" type="ORF">WICMUC_000237</name>
</gene>
<dbReference type="EMBL" id="JAEUBF010000094">
    <property type="protein sequence ID" value="KAH3680563.1"/>
    <property type="molecule type" value="Genomic_DNA"/>
</dbReference>
<evidence type="ECO:0000256" key="5">
    <source>
        <dbReference type="ARBA" id="ARBA00030497"/>
    </source>
</evidence>
<sequence length="108" mass="12820">MINKITKIPVIKLSKEQLNKSLLEIPEWIYFNNTISRDFKFLNFELTCGFLNQILMRSHLLGHHPTITTTYNRVNILLQTHDILQVSDIDIKFAKKINEYNKIYNKIN</sequence>
<evidence type="ECO:0000256" key="1">
    <source>
        <dbReference type="ARBA" id="ARBA00001554"/>
    </source>
</evidence>
<dbReference type="Pfam" id="PF01329">
    <property type="entry name" value="Pterin_4a"/>
    <property type="match status" value="1"/>
</dbReference>
<dbReference type="InterPro" id="IPR001533">
    <property type="entry name" value="Pterin_deHydtase"/>
</dbReference>
<dbReference type="GO" id="GO:0008124">
    <property type="term" value="F:4-alpha-hydroxytetrahydrobiopterin dehydratase activity"/>
    <property type="evidence" value="ECO:0007669"/>
    <property type="project" value="UniProtKB-EC"/>
</dbReference>
<dbReference type="SUPFAM" id="SSF55248">
    <property type="entry name" value="PCD-like"/>
    <property type="match status" value="1"/>
</dbReference>
<reference evidence="6" key="2">
    <citation type="submission" date="2021-01" db="EMBL/GenBank/DDBJ databases">
        <authorList>
            <person name="Schikora-Tamarit M.A."/>
        </authorList>
    </citation>
    <scope>NUCLEOTIDE SEQUENCE</scope>
    <source>
        <strain evidence="6">CBS6341</strain>
    </source>
</reference>
<protein>
    <recommendedName>
        <fullName evidence="3">4a-hydroxytetrahydrobiopterin dehydratase</fullName>
        <ecNumber evidence="3">4.2.1.96</ecNumber>
    </recommendedName>
    <alternativeName>
        <fullName evidence="5">4-alpha-hydroxy-tetrahydropterin dehydratase</fullName>
    </alternativeName>
</protein>
<keyword evidence="7" id="KW-1185">Reference proteome</keyword>
<evidence type="ECO:0000256" key="4">
    <source>
        <dbReference type="ARBA" id="ARBA00023239"/>
    </source>
</evidence>
<organism evidence="6 7">
    <name type="scientific">Wickerhamomyces mucosus</name>
    <dbReference type="NCBI Taxonomy" id="1378264"/>
    <lineage>
        <taxon>Eukaryota</taxon>
        <taxon>Fungi</taxon>
        <taxon>Dikarya</taxon>
        <taxon>Ascomycota</taxon>
        <taxon>Saccharomycotina</taxon>
        <taxon>Saccharomycetes</taxon>
        <taxon>Phaffomycetales</taxon>
        <taxon>Wickerhamomycetaceae</taxon>
        <taxon>Wickerhamomyces</taxon>
    </lineage>
</organism>
<dbReference type="PANTHER" id="PTHR12599">
    <property type="entry name" value="PTERIN-4-ALPHA-CARBINOLAMINE DEHYDRATASE"/>
    <property type="match status" value="1"/>
</dbReference>
<proteinExistence type="inferred from homology"/>
<evidence type="ECO:0000256" key="3">
    <source>
        <dbReference type="ARBA" id="ARBA00013252"/>
    </source>
</evidence>
<dbReference type="InterPro" id="IPR036428">
    <property type="entry name" value="PCD_sf"/>
</dbReference>
<dbReference type="Proteomes" id="UP000769528">
    <property type="component" value="Unassembled WGS sequence"/>
</dbReference>
<dbReference type="PANTHER" id="PTHR12599:SF0">
    <property type="entry name" value="PTERIN-4-ALPHA-CARBINOLAMINE DEHYDRATASE"/>
    <property type="match status" value="1"/>
</dbReference>
<dbReference type="CDD" id="cd00488">
    <property type="entry name" value="PCD_DCoH"/>
    <property type="match status" value="1"/>
</dbReference>
<evidence type="ECO:0000313" key="6">
    <source>
        <dbReference type="EMBL" id="KAH3680563.1"/>
    </source>
</evidence>
<evidence type="ECO:0000256" key="2">
    <source>
        <dbReference type="ARBA" id="ARBA00006472"/>
    </source>
</evidence>
<evidence type="ECO:0000313" key="7">
    <source>
        <dbReference type="Proteomes" id="UP000769528"/>
    </source>
</evidence>
<dbReference type="AlphaFoldDB" id="A0A9P8PY11"/>
<comment type="similarity">
    <text evidence="2">Belongs to the pterin-4-alpha-carbinolamine dehydratase family.</text>
</comment>
<comment type="caution">
    <text evidence="6">The sequence shown here is derived from an EMBL/GenBank/DDBJ whole genome shotgun (WGS) entry which is preliminary data.</text>
</comment>
<dbReference type="Gene3D" id="3.30.1360.20">
    <property type="entry name" value="Transcriptional coactivator/pterin dehydratase"/>
    <property type="match status" value="1"/>
</dbReference>
<reference evidence="6" key="1">
    <citation type="journal article" date="2021" name="Open Biol.">
        <title>Shared evolutionary footprints suggest mitochondrial oxidative damage underlies multiple complex I losses in fungi.</title>
        <authorList>
            <person name="Schikora-Tamarit M.A."/>
            <person name="Marcet-Houben M."/>
            <person name="Nosek J."/>
            <person name="Gabaldon T."/>
        </authorList>
    </citation>
    <scope>NUCLEOTIDE SEQUENCE</scope>
    <source>
        <strain evidence="6">CBS6341</strain>
    </source>
</reference>
<keyword evidence="4" id="KW-0456">Lyase</keyword>
<dbReference type="OrthoDB" id="277398at2759"/>
<dbReference type="GO" id="GO:0006729">
    <property type="term" value="P:tetrahydrobiopterin biosynthetic process"/>
    <property type="evidence" value="ECO:0007669"/>
    <property type="project" value="InterPro"/>
</dbReference>
<accession>A0A9P8PY11</accession>